<dbReference type="EMBL" id="FOQD01000001">
    <property type="protein sequence ID" value="SFH53853.1"/>
    <property type="molecule type" value="Genomic_DNA"/>
</dbReference>
<keyword evidence="2" id="KW-0408">Iron</keyword>
<dbReference type="SFLD" id="SFLDS00029">
    <property type="entry name" value="Radical_SAM"/>
    <property type="match status" value="1"/>
</dbReference>
<organism evidence="5 6">
    <name type="scientific">Planctomicrobium piriforme</name>
    <dbReference type="NCBI Taxonomy" id="1576369"/>
    <lineage>
        <taxon>Bacteria</taxon>
        <taxon>Pseudomonadati</taxon>
        <taxon>Planctomycetota</taxon>
        <taxon>Planctomycetia</taxon>
        <taxon>Planctomycetales</taxon>
        <taxon>Planctomycetaceae</taxon>
        <taxon>Planctomicrobium</taxon>
    </lineage>
</organism>
<dbReference type="InterPro" id="IPR058240">
    <property type="entry name" value="rSAM_sf"/>
</dbReference>
<keyword evidence="6" id="KW-1185">Reference proteome</keyword>
<dbReference type="AlphaFoldDB" id="A0A1I3AV12"/>
<dbReference type="SFLD" id="SFLDG01084">
    <property type="entry name" value="Uncharacterised_Radical_SAM_Su"/>
    <property type="match status" value="1"/>
</dbReference>
<dbReference type="InterPro" id="IPR007197">
    <property type="entry name" value="rSAM"/>
</dbReference>
<dbReference type="Proteomes" id="UP000199518">
    <property type="component" value="Unassembled WGS sequence"/>
</dbReference>
<dbReference type="Pfam" id="PF04055">
    <property type="entry name" value="Radical_SAM"/>
    <property type="match status" value="1"/>
</dbReference>
<dbReference type="NCBIfam" id="NF033668">
    <property type="entry name" value="rSAM_PA0069"/>
    <property type="match status" value="1"/>
</dbReference>
<name>A0A1I3AV12_9PLAN</name>
<dbReference type="Gene3D" id="3.80.30.30">
    <property type="match status" value="1"/>
</dbReference>
<feature type="domain" description="Elp3/MiaA/NifB-like radical SAM core" evidence="4">
    <location>
        <begin position="69"/>
        <end position="297"/>
    </location>
</feature>
<dbReference type="CDD" id="cd01335">
    <property type="entry name" value="Radical_SAM"/>
    <property type="match status" value="1"/>
</dbReference>
<evidence type="ECO:0000256" key="3">
    <source>
        <dbReference type="ARBA" id="ARBA00023014"/>
    </source>
</evidence>
<dbReference type="SMART" id="SM00729">
    <property type="entry name" value="Elp3"/>
    <property type="match status" value="1"/>
</dbReference>
<dbReference type="SUPFAM" id="SSF102114">
    <property type="entry name" value="Radical SAM enzymes"/>
    <property type="match status" value="1"/>
</dbReference>
<accession>A0A1I3AV12</accession>
<gene>
    <name evidence="5" type="ORF">SAMN05421753_10171</name>
</gene>
<reference evidence="6" key="1">
    <citation type="submission" date="2016-10" db="EMBL/GenBank/DDBJ databases">
        <authorList>
            <person name="Varghese N."/>
            <person name="Submissions S."/>
        </authorList>
    </citation>
    <scope>NUCLEOTIDE SEQUENCE [LARGE SCALE GENOMIC DNA]</scope>
    <source>
        <strain evidence="6">DSM 26348</strain>
    </source>
</reference>
<proteinExistence type="predicted"/>
<evidence type="ECO:0000256" key="2">
    <source>
        <dbReference type="ARBA" id="ARBA00023004"/>
    </source>
</evidence>
<keyword evidence="1" id="KW-0479">Metal-binding</keyword>
<dbReference type="GO" id="GO:0051536">
    <property type="term" value="F:iron-sulfur cluster binding"/>
    <property type="evidence" value="ECO:0007669"/>
    <property type="project" value="UniProtKB-KW"/>
</dbReference>
<dbReference type="InterPro" id="IPR040086">
    <property type="entry name" value="MJ0683-like"/>
</dbReference>
<dbReference type="PANTHER" id="PTHR43432">
    <property type="entry name" value="SLR0285 PROTEIN"/>
    <property type="match status" value="1"/>
</dbReference>
<keyword evidence="3" id="KW-0411">Iron-sulfur</keyword>
<protein>
    <submittedName>
        <fullName evidence="5">DNA repair photolyase</fullName>
    </submittedName>
</protein>
<evidence type="ECO:0000313" key="5">
    <source>
        <dbReference type="EMBL" id="SFH53853.1"/>
    </source>
</evidence>
<evidence type="ECO:0000256" key="1">
    <source>
        <dbReference type="ARBA" id="ARBA00022723"/>
    </source>
</evidence>
<dbReference type="InterPro" id="IPR006638">
    <property type="entry name" value="Elp3/MiaA/NifB-like_rSAM"/>
</dbReference>
<evidence type="ECO:0000313" key="6">
    <source>
        <dbReference type="Proteomes" id="UP000199518"/>
    </source>
</evidence>
<dbReference type="GO" id="GO:0016829">
    <property type="term" value="F:lyase activity"/>
    <property type="evidence" value="ECO:0007669"/>
    <property type="project" value="UniProtKB-KW"/>
</dbReference>
<dbReference type="RefSeq" id="WP_092046789.1">
    <property type="nucleotide sequence ID" value="NZ_FOQD01000001.1"/>
</dbReference>
<dbReference type="PANTHER" id="PTHR43432:SF3">
    <property type="entry name" value="SLR0285 PROTEIN"/>
    <property type="match status" value="1"/>
</dbReference>
<sequence length="360" mass="41029">MENHRRDLKGRGSQINPPNRFDRTHVIDDFEQLEYDEDFQAELRRLPTVYLDDDSKTVVSENDSPDIPFRYSLNPYRGCLHGCAYCYARPYHEYLGLNAGLDFESKIYVKHRAADLFREFLNRSKWQAEPITFSGVTDCYQPAERQFRLTRQCLEVALEARQPLGMITKNALVARDLDLLREMAQLRLVHVNISLTTLDAELARTMEPRTSSPTARLKAMSVLSEVGVPVNVMVAPVIPGLNDSEVPAILKAASESGAQSAGTVLLRLPLTVRPVFQEWLERTQPLKKDRVEGLIRSCRDGELNSSVFGERMRGSGPIAEQIQQTFRIFRKKYGLEGPLPAYNCEDFRPPRLRGGQLRLF</sequence>
<evidence type="ECO:0000259" key="4">
    <source>
        <dbReference type="SMART" id="SM00729"/>
    </source>
</evidence>
<dbReference type="OrthoDB" id="9785699at2"/>
<keyword evidence="5" id="KW-0456">Lyase</keyword>
<dbReference type="GO" id="GO:0046872">
    <property type="term" value="F:metal ion binding"/>
    <property type="evidence" value="ECO:0007669"/>
    <property type="project" value="UniProtKB-KW"/>
</dbReference>